<dbReference type="SUPFAM" id="SSF50044">
    <property type="entry name" value="SH3-domain"/>
    <property type="match status" value="1"/>
</dbReference>
<feature type="region of interest" description="Disordered" evidence="10">
    <location>
        <begin position="495"/>
        <end position="564"/>
    </location>
</feature>
<dbReference type="Pfam" id="PF00018">
    <property type="entry name" value="SH3_1"/>
    <property type="match status" value="1"/>
</dbReference>
<feature type="region of interest" description="Disordered" evidence="10">
    <location>
        <begin position="254"/>
        <end position="293"/>
    </location>
</feature>
<evidence type="ECO:0000256" key="4">
    <source>
        <dbReference type="ARBA" id="ARBA00022737"/>
    </source>
</evidence>
<dbReference type="EMBL" id="VZTL01035017">
    <property type="protein sequence ID" value="NXX57177.1"/>
    <property type="molecule type" value="Genomic_DNA"/>
</dbReference>
<dbReference type="PANTHER" id="PTHR24131:SF5">
    <property type="entry name" value="APOPTOSIS-STIMULATING OF P53 PROTEIN 1"/>
    <property type="match status" value="1"/>
</dbReference>
<feature type="coiled-coil region" evidence="9">
    <location>
        <begin position="10"/>
        <end position="78"/>
    </location>
</feature>
<comment type="caution">
    <text evidence="12">The sequence shown here is derived from an EMBL/GenBank/DDBJ whole genome shotgun (WGS) entry which is preliminary data.</text>
</comment>
<keyword evidence="5 7" id="KW-0040">ANK repeat</keyword>
<feature type="domain" description="SH3" evidence="11">
    <location>
        <begin position="898"/>
        <end position="960"/>
    </location>
</feature>
<dbReference type="InterPro" id="IPR001452">
    <property type="entry name" value="SH3_domain"/>
</dbReference>
<dbReference type="SMART" id="SM00248">
    <property type="entry name" value="ANK"/>
    <property type="match status" value="2"/>
</dbReference>
<dbReference type="Pfam" id="PF12796">
    <property type="entry name" value="Ank_2"/>
    <property type="match status" value="1"/>
</dbReference>
<keyword evidence="4" id="KW-0677">Repeat</keyword>
<feature type="region of interest" description="Disordered" evidence="10">
    <location>
        <begin position="581"/>
        <end position="605"/>
    </location>
</feature>
<proteinExistence type="predicted"/>
<dbReference type="Proteomes" id="UP000539032">
    <property type="component" value="Unassembled WGS sequence"/>
</dbReference>
<dbReference type="CDD" id="cd11954">
    <property type="entry name" value="SH3_ASPP1"/>
    <property type="match status" value="1"/>
</dbReference>
<evidence type="ECO:0000256" key="6">
    <source>
        <dbReference type="ARBA" id="ARBA00023242"/>
    </source>
</evidence>
<evidence type="ECO:0000256" key="2">
    <source>
        <dbReference type="ARBA" id="ARBA00022443"/>
    </source>
</evidence>
<feature type="compositionally biased region" description="Pro residues" evidence="10">
    <location>
        <begin position="662"/>
        <end position="671"/>
    </location>
</feature>
<evidence type="ECO:0000259" key="11">
    <source>
        <dbReference type="PROSITE" id="PS50002"/>
    </source>
</evidence>
<evidence type="ECO:0000256" key="10">
    <source>
        <dbReference type="SAM" id="MobiDB-lite"/>
    </source>
</evidence>
<dbReference type="PANTHER" id="PTHR24131">
    <property type="entry name" value="APOPTOSIS-STIMULATING OF P53 PROTEIN"/>
    <property type="match status" value="1"/>
</dbReference>
<feature type="compositionally biased region" description="Low complexity" evidence="10">
    <location>
        <begin position="690"/>
        <end position="726"/>
    </location>
</feature>
<name>A0A7L4HV76_SCOUM</name>
<accession>A0A7L4HV76</accession>
<dbReference type="GO" id="GO:0005634">
    <property type="term" value="C:nucleus"/>
    <property type="evidence" value="ECO:0007669"/>
    <property type="project" value="UniProtKB-SubCell"/>
</dbReference>
<evidence type="ECO:0000256" key="3">
    <source>
        <dbReference type="ARBA" id="ARBA00022703"/>
    </source>
</evidence>
<dbReference type="InterPro" id="IPR036770">
    <property type="entry name" value="Ankyrin_rpt-contain_sf"/>
</dbReference>
<dbReference type="InterPro" id="IPR002110">
    <property type="entry name" value="Ankyrin_rpt"/>
</dbReference>
<keyword evidence="3" id="KW-0053">Apoptosis</keyword>
<evidence type="ECO:0000313" key="12">
    <source>
        <dbReference type="EMBL" id="NXX57177.1"/>
    </source>
</evidence>
<dbReference type="Gene3D" id="1.25.40.20">
    <property type="entry name" value="Ankyrin repeat-containing domain"/>
    <property type="match status" value="1"/>
</dbReference>
<feature type="compositionally biased region" description="Polar residues" evidence="10">
    <location>
        <begin position="254"/>
        <end position="266"/>
    </location>
</feature>
<dbReference type="GO" id="GO:0002039">
    <property type="term" value="F:p53 binding"/>
    <property type="evidence" value="ECO:0007669"/>
    <property type="project" value="InterPro"/>
</dbReference>
<dbReference type="GO" id="GO:0042981">
    <property type="term" value="P:regulation of apoptotic process"/>
    <property type="evidence" value="ECO:0007669"/>
    <property type="project" value="InterPro"/>
</dbReference>
<dbReference type="OrthoDB" id="10038642at2759"/>
<dbReference type="FunFam" id="1.25.40.20:FF:000008">
    <property type="entry name" value="Apoptosis-stimulating of p53 protein 2 isoform 1"/>
    <property type="match status" value="1"/>
</dbReference>
<evidence type="ECO:0000256" key="9">
    <source>
        <dbReference type="SAM" id="Coils"/>
    </source>
</evidence>
<keyword evidence="6" id="KW-0539">Nucleus</keyword>
<feature type="repeat" description="ANK" evidence="7">
    <location>
        <begin position="799"/>
        <end position="831"/>
    </location>
</feature>
<evidence type="ECO:0000256" key="5">
    <source>
        <dbReference type="ARBA" id="ARBA00023043"/>
    </source>
</evidence>
<keyword evidence="13" id="KW-1185">Reference proteome</keyword>
<sequence>VGNPRVELTLSELQDMAARQQQQIENQQQMLVAKEQRLRYLKQQERRQQQSVSESEKLQKLKERVETQETKLKKIRAMRGQVDYSKIMNGNLSTEIEHISAMFQEKQQELQAAVLKVDQLTQQLEDLRKGKLNGFQSYNGQMTGPAAVELKKLYQELQIRNRLNQEQNSKLQQQKELLNKRNMEVAMMDKRINELRERLYKKKLNRINGTSSPQSSLSASGRVAAVGPYIQVPSAGTYAVPVDPVKPQSLTIASSSTHGRSKSANDGNWPILKQSSTPVVKPPQISNTDWKESSMDTALKQGTISSQPLPTSVLGSTDKLGLDLGKVPPTIPGVSKQLPQNYGTYPSPVPLGTGSTNSLERRKDGSLPRPGTSITNRQRPVPLPPPSNVHQPSSSQQIQQRISVPPSPTYQPSGPPLFPGGDGRPELPLTVAIRPFLADKGSRPQSPRKGPQTVNSSSIYSMYLQQATPPKNYQQAVYNTLNKSVKAVYGKPVLQSGSTSPSPLPFLHGSLPAQTSSQPQSQPQTEVPEKDQELENAPPSSENSNVENIPRPLSPTKLTPIVHSPLRYQSDADLEALRRKLANAPRPLKKRSSITEPEGPSGPNIQKLLYQRFNTLAGGIESAPFYQPSNPQDFIGILADVDNGNASTNGNIEEPISVQPTAPLPDEPPPSSDANDNELPSPPTEELISTETTNQTSETTEDNNNNPAIVPSTEQSSSPTPEVSSPVEDEAPLPPALPPPLPPTKRTNLKKPNSERTGHGLRVKFNPLALLLDASLEGEFDLVQRIIYEVDDPSKPNDEGITPLHNAVCAGHHHIVKFLLDFGVNVNAADSDGWTPLHCAASCNSVHLCKLLVESGAAIFASTISDIETAADKCEEMEEGYIQCSQFLYGVQEKLGVMNKGVVYALWDYEAQNNDELSFHEGDAITILRRKDDNETEWWWARLNDKEGYVPKNLLGLYPRIKPRQRTLA</sequence>
<dbReference type="InterPro" id="IPR047163">
    <property type="entry name" value="ASPP1/2"/>
</dbReference>
<dbReference type="GO" id="GO:0006915">
    <property type="term" value="P:apoptotic process"/>
    <property type="evidence" value="ECO:0007669"/>
    <property type="project" value="UniProtKB-KW"/>
</dbReference>
<feature type="non-terminal residue" evidence="12">
    <location>
        <position position="1"/>
    </location>
</feature>
<feature type="compositionally biased region" description="Pro residues" evidence="10">
    <location>
        <begin position="405"/>
        <end position="418"/>
    </location>
</feature>
<feature type="compositionally biased region" description="Polar residues" evidence="10">
    <location>
        <begin position="538"/>
        <end position="547"/>
    </location>
</feature>
<gene>
    <name evidence="12" type="primary">Ppp1r13b</name>
    <name evidence="12" type="ORF">SCOUMB_R06853</name>
</gene>
<dbReference type="PROSITE" id="PS50088">
    <property type="entry name" value="ANK_REPEAT"/>
    <property type="match status" value="2"/>
</dbReference>
<feature type="compositionally biased region" description="Pro residues" evidence="10">
    <location>
        <begin position="732"/>
        <end position="743"/>
    </location>
</feature>
<reference evidence="12 13" key="1">
    <citation type="submission" date="2020-02" db="EMBL/GenBank/DDBJ databases">
        <title>Bird 10,000 Genomes (B10K) Project - Family phase.</title>
        <authorList>
            <person name="Zhang G."/>
        </authorList>
    </citation>
    <scope>NUCLEOTIDE SEQUENCE [LARGE SCALE GENOMIC DNA]</scope>
    <source>
        <strain evidence="12">B10K-DU-002-70</strain>
        <tissue evidence="12">Muscle</tissue>
    </source>
</reference>
<feature type="coiled-coil region" evidence="9">
    <location>
        <begin position="154"/>
        <end position="198"/>
    </location>
</feature>
<dbReference type="SUPFAM" id="SSF48403">
    <property type="entry name" value="Ankyrin repeat"/>
    <property type="match status" value="1"/>
</dbReference>
<feature type="compositionally biased region" description="Low complexity" evidence="10">
    <location>
        <begin position="514"/>
        <end position="525"/>
    </location>
</feature>
<dbReference type="SMART" id="SM00326">
    <property type="entry name" value="SH3"/>
    <property type="match status" value="1"/>
</dbReference>
<evidence type="ECO:0000256" key="7">
    <source>
        <dbReference type="PROSITE-ProRule" id="PRU00023"/>
    </source>
</evidence>
<keyword evidence="9" id="KW-0175">Coiled coil</keyword>
<feature type="compositionally biased region" description="Polar residues" evidence="10">
    <location>
        <begin position="273"/>
        <end position="288"/>
    </location>
</feature>
<keyword evidence="2 8" id="KW-0728">SH3 domain</keyword>
<protein>
    <submittedName>
        <fullName evidence="12">ASPP1 protein</fullName>
    </submittedName>
</protein>
<feature type="non-terminal residue" evidence="12">
    <location>
        <position position="969"/>
    </location>
</feature>
<evidence type="ECO:0000313" key="13">
    <source>
        <dbReference type="Proteomes" id="UP000539032"/>
    </source>
</evidence>
<dbReference type="PRINTS" id="PR00452">
    <property type="entry name" value="SH3DOMAIN"/>
</dbReference>
<dbReference type="PROSITE" id="PS50002">
    <property type="entry name" value="SH3"/>
    <property type="match status" value="1"/>
</dbReference>
<feature type="region of interest" description="Disordered" evidence="10">
    <location>
        <begin position="331"/>
        <end position="427"/>
    </location>
</feature>
<feature type="region of interest" description="Disordered" evidence="10">
    <location>
        <begin position="643"/>
        <end position="760"/>
    </location>
</feature>
<feature type="repeat" description="ANK" evidence="7">
    <location>
        <begin position="832"/>
        <end position="864"/>
    </location>
</feature>
<dbReference type="AlphaFoldDB" id="A0A7L4HV76"/>
<feature type="compositionally biased region" description="Low complexity" evidence="10">
    <location>
        <begin position="391"/>
        <end position="404"/>
    </location>
</feature>
<feature type="coiled-coil region" evidence="9">
    <location>
        <begin position="103"/>
        <end position="130"/>
    </location>
</feature>
<organism evidence="12 13">
    <name type="scientific">Scopus umbretta</name>
    <name type="common">Hammerkop</name>
    <dbReference type="NCBI Taxonomy" id="33581"/>
    <lineage>
        <taxon>Eukaryota</taxon>
        <taxon>Metazoa</taxon>
        <taxon>Chordata</taxon>
        <taxon>Craniata</taxon>
        <taxon>Vertebrata</taxon>
        <taxon>Euteleostomi</taxon>
        <taxon>Archelosauria</taxon>
        <taxon>Archosauria</taxon>
        <taxon>Dinosauria</taxon>
        <taxon>Saurischia</taxon>
        <taxon>Theropoda</taxon>
        <taxon>Coelurosauria</taxon>
        <taxon>Aves</taxon>
        <taxon>Neognathae</taxon>
        <taxon>Neoaves</taxon>
        <taxon>Aequornithes</taxon>
        <taxon>Pelecaniformes</taxon>
        <taxon>Scopidae</taxon>
        <taxon>Scopus</taxon>
    </lineage>
</organism>
<comment type="subcellular location">
    <subcellularLocation>
        <location evidence="1">Nucleus</location>
    </subcellularLocation>
</comment>
<dbReference type="PROSITE" id="PS50297">
    <property type="entry name" value="ANK_REP_REGION"/>
    <property type="match status" value="2"/>
</dbReference>
<dbReference type="InterPro" id="IPR036028">
    <property type="entry name" value="SH3-like_dom_sf"/>
</dbReference>
<evidence type="ECO:0000256" key="1">
    <source>
        <dbReference type="ARBA" id="ARBA00004123"/>
    </source>
</evidence>
<evidence type="ECO:0000256" key="8">
    <source>
        <dbReference type="PROSITE-ProRule" id="PRU00192"/>
    </source>
</evidence>